<proteinExistence type="inferred from homology"/>
<gene>
    <name evidence="12" type="primary">ddl</name>
    <name evidence="18" type="ORF">FM101_09310</name>
</gene>
<dbReference type="InterPro" id="IPR011761">
    <property type="entry name" value="ATP-grasp"/>
</dbReference>
<feature type="binding site" evidence="14">
    <location>
        <begin position="201"/>
        <end position="202"/>
    </location>
    <ligand>
        <name>ATP</name>
        <dbReference type="ChEBI" id="CHEBI:30616"/>
    </ligand>
</feature>
<evidence type="ECO:0000256" key="12">
    <source>
        <dbReference type="HAMAP-Rule" id="MF_00047"/>
    </source>
</evidence>
<dbReference type="Proteomes" id="UP000195913">
    <property type="component" value="Unassembled WGS sequence"/>
</dbReference>
<accession>A0A1R4GBS5</accession>
<keyword evidence="12" id="KW-0963">Cytoplasm</keyword>
<evidence type="ECO:0000256" key="13">
    <source>
        <dbReference type="PIRSR" id="PIRSR039102-1"/>
    </source>
</evidence>
<feature type="binding site" evidence="15">
    <location>
        <position position="331"/>
    </location>
    <ligand>
        <name>Mg(2+)</name>
        <dbReference type="ChEBI" id="CHEBI:18420"/>
        <label>2</label>
    </ligand>
</feature>
<feature type="active site" evidence="13">
    <location>
        <position position="21"/>
    </location>
</feature>
<evidence type="ECO:0000313" key="18">
    <source>
        <dbReference type="EMBL" id="SJM65495.1"/>
    </source>
</evidence>
<feature type="binding site" evidence="14">
    <location>
        <position position="149"/>
    </location>
    <ligand>
        <name>ATP</name>
        <dbReference type="ChEBI" id="CHEBI:30616"/>
    </ligand>
</feature>
<evidence type="ECO:0000256" key="11">
    <source>
        <dbReference type="ARBA" id="ARBA00023316"/>
    </source>
</evidence>
<feature type="binding site" evidence="15">
    <location>
        <position position="318"/>
    </location>
    <ligand>
        <name>Mg(2+)</name>
        <dbReference type="ChEBI" id="CHEBI:18420"/>
        <label>1</label>
    </ligand>
</feature>
<dbReference type="HAMAP" id="MF_00047">
    <property type="entry name" value="Dala_Dala_lig"/>
    <property type="match status" value="1"/>
</dbReference>
<dbReference type="PROSITE" id="PS00843">
    <property type="entry name" value="DALA_DALA_LIGASE_1"/>
    <property type="match status" value="1"/>
</dbReference>
<keyword evidence="10 15" id="KW-0464">Manganese</keyword>
<dbReference type="InterPro" id="IPR000291">
    <property type="entry name" value="D-Ala_lig_Van_CS"/>
</dbReference>
<dbReference type="Pfam" id="PF07478">
    <property type="entry name" value="Dala_Dala_lig_C"/>
    <property type="match status" value="1"/>
</dbReference>
<reference evidence="18 19" key="1">
    <citation type="submission" date="2017-02" db="EMBL/GenBank/DDBJ databases">
        <authorList>
            <person name="Peterson S.W."/>
        </authorList>
    </citation>
    <scope>NUCLEOTIDE SEQUENCE [LARGE SCALE GENOMIC DNA]</scope>
    <source>
        <strain evidence="18 19">B Ar 00.02</strain>
    </source>
</reference>
<evidence type="ECO:0000259" key="17">
    <source>
        <dbReference type="PROSITE" id="PS50975"/>
    </source>
</evidence>
<dbReference type="InterPro" id="IPR005905">
    <property type="entry name" value="D_ala_D_ala"/>
</dbReference>
<evidence type="ECO:0000256" key="16">
    <source>
        <dbReference type="PROSITE-ProRule" id="PRU00409"/>
    </source>
</evidence>
<dbReference type="InterPro" id="IPR011127">
    <property type="entry name" value="Dala_Dala_lig_N"/>
</dbReference>
<sequence length="374" mass="40016">MSATNSKKTRIALLFGGRSPEHSVSCVTAAGILRVLDPEKYEVVPIGITRQGQWTIEEADPESWSLSSGVAPEIKPSGESLQFSHTNEATELIGHSESGAMRSLGGVDVVFPVLHGSFGEDGTVQGLLEMADVSYVGSGVAASAIGMDKHFAKLVFEAAGLEVGPYEVITDKEWLRDRQVCLGRLSGLEYPLFVKPARAGSSVGVSRVSDEAGLVHAIDAAREHDPKVIIEQGIAGREIECGVLEGRGSDAPRTSLPGEIEVTAGADTFYDFNAKYVDGGAAELTCPAALPEDQISIIREQASIAFDAIGGEGLARVDFFYTDDGRWIINEINTMPGFTPVSMYPRIWGETGIGYAELVDELIWLAVNRKTGLR</sequence>
<keyword evidence="8 12" id="KW-0133">Cell shape</keyword>
<dbReference type="Gene3D" id="3.30.1490.20">
    <property type="entry name" value="ATP-grasp fold, A domain"/>
    <property type="match status" value="1"/>
</dbReference>
<dbReference type="AlphaFoldDB" id="A0A1R4GBS5"/>
<evidence type="ECO:0000256" key="15">
    <source>
        <dbReference type="PIRSR" id="PIRSR039102-3"/>
    </source>
</evidence>
<keyword evidence="5 14" id="KW-0547">Nucleotide-binding</keyword>
<dbReference type="PROSITE" id="PS00844">
    <property type="entry name" value="DALA_DALA_LIGASE_2"/>
    <property type="match status" value="1"/>
</dbReference>
<dbReference type="Gene3D" id="3.30.470.20">
    <property type="entry name" value="ATP-grasp fold, B domain"/>
    <property type="match status" value="1"/>
</dbReference>
<keyword evidence="6 16" id="KW-0067">ATP-binding</keyword>
<evidence type="ECO:0000256" key="3">
    <source>
        <dbReference type="ARBA" id="ARBA00022598"/>
    </source>
</evidence>
<protein>
    <recommendedName>
        <fullName evidence="12">D-alanine--D-alanine ligase</fullName>
        <ecNumber evidence="12">6.3.2.4</ecNumber>
    </recommendedName>
    <alternativeName>
        <fullName evidence="12">D-Ala-D-Ala ligase</fullName>
    </alternativeName>
    <alternativeName>
        <fullName evidence="12">D-alanylalanine synthetase</fullName>
    </alternativeName>
</protein>
<dbReference type="Pfam" id="PF01820">
    <property type="entry name" value="Dala_Dala_lig_N"/>
    <property type="match status" value="1"/>
</dbReference>
<evidence type="ECO:0000256" key="5">
    <source>
        <dbReference type="ARBA" id="ARBA00022741"/>
    </source>
</evidence>
<keyword evidence="11 12" id="KW-0961">Cell wall biogenesis/degradation</keyword>
<evidence type="ECO:0000256" key="2">
    <source>
        <dbReference type="ARBA" id="ARBA00010871"/>
    </source>
</evidence>
<feature type="binding site" evidence="14">
    <location>
        <begin position="231"/>
        <end position="238"/>
    </location>
    <ligand>
        <name>ATP</name>
        <dbReference type="ChEBI" id="CHEBI:30616"/>
    </ligand>
</feature>
<feature type="active site" evidence="13">
    <location>
        <position position="342"/>
    </location>
</feature>
<organism evidence="18 19">
    <name type="scientific">Arthrobacter rhombi</name>
    <dbReference type="NCBI Taxonomy" id="71253"/>
    <lineage>
        <taxon>Bacteria</taxon>
        <taxon>Bacillati</taxon>
        <taxon>Actinomycetota</taxon>
        <taxon>Actinomycetes</taxon>
        <taxon>Micrococcales</taxon>
        <taxon>Micrococcaceae</taxon>
        <taxon>Arthrobacter</taxon>
    </lineage>
</organism>
<feature type="binding site" evidence="15">
    <location>
        <position position="331"/>
    </location>
    <ligand>
        <name>Mg(2+)</name>
        <dbReference type="ChEBI" id="CHEBI:18420"/>
        <label>1</label>
    </ligand>
</feature>
<dbReference type="PROSITE" id="PS50975">
    <property type="entry name" value="ATP_GRASP"/>
    <property type="match status" value="1"/>
</dbReference>
<evidence type="ECO:0000256" key="7">
    <source>
        <dbReference type="ARBA" id="ARBA00022842"/>
    </source>
</evidence>
<comment type="cofactor">
    <cofactor evidence="15">
        <name>Mg(2+)</name>
        <dbReference type="ChEBI" id="CHEBI:18420"/>
    </cofactor>
    <cofactor evidence="15">
        <name>Mn(2+)</name>
        <dbReference type="ChEBI" id="CHEBI:29035"/>
    </cofactor>
    <text evidence="15">Binds 2 magnesium or manganese ions per subunit.</text>
</comment>
<evidence type="ECO:0000256" key="10">
    <source>
        <dbReference type="ARBA" id="ARBA00023211"/>
    </source>
</evidence>
<feature type="domain" description="ATP-grasp" evidence="17">
    <location>
        <begin position="153"/>
        <end position="364"/>
    </location>
</feature>
<keyword evidence="4 15" id="KW-0479">Metal-binding</keyword>
<dbReference type="InterPro" id="IPR011095">
    <property type="entry name" value="Dala_Dala_lig_C"/>
</dbReference>
<dbReference type="RefSeq" id="WP_086998674.1">
    <property type="nucleotide sequence ID" value="NZ_FUHW01000032.1"/>
</dbReference>
<dbReference type="SUPFAM" id="SSF52440">
    <property type="entry name" value="PreATP-grasp domain"/>
    <property type="match status" value="1"/>
</dbReference>
<dbReference type="NCBIfam" id="TIGR01205">
    <property type="entry name" value="D_ala_D_alaTIGR"/>
    <property type="match status" value="1"/>
</dbReference>
<dbReference type="PANTHER" id="PTHR23132">
    <property type="entry name" value="D-ALANINE--D-ALANINE LIGASE"/>
    <property type="match status" value="1"/>
</dbReference>
<name>A0A1R4GBS5_9MICC</name>
<feature type="binding site" evidence="14">
    <location>
        <begin position="330"/>
        <end position="331"/>
    </location>
    <ligand>
        <name>ATP</name>
        <dbReference type="ChEBI" id="CHEBI:30616"/>
    </ligand>
</feature>
<evidence type="ECO:0000256" key="14">
    <source>
        <dbReference type="PIRSR" id="PIRSR039102-2"/>
    </source>
</evidence>
<evidence type="ECO:0000313" key="19">
    <source>
        <dbReference type="Proteomes" id="UP000195913"/>
    </source>
</evidence>
<dbReference type="PIRSF" id="PIRSF039102">
    <property type="entry name" value="Ddl/VanB"/>
    <property type="match status" value="1"/>
</dbReference>
<comment type="cofactor">
    <cofactor evidence="1">
        <name>Mn(2+)</name>
        <dbReference type="ChEBI" id="CHEBI:29035"/>
    </cofactor>
</comment>
<dbReference type="EMBL" id="FUHW01000032">
    <property type="protein sequence ID" value="SJM65495.1"/>
    <property type="molecule type" value="Genomic_DNA"/>
</dbReference>
<dbReference type="GO" id="GO:0009252">
    <property type="term" value="P:peptidoglycan biosynthetic process"/>
    <property type="evidence" value="ECO:0007669"/>
    <property type="project" value="UniProtKB-UniRule"/>
</dbReference>
<dbReference type="GO" id="GO:0008716">
    <property type="term" value="F:D-alanine-D-alanine ligase activity"/>
    <property type="evidence" value="ECO:0007669"/>
    <property type="project" value="UniProtKB-UniRule"/>
</dbReference>
<evidence type="ECO:0000256" key="8">
    <source>
        <dbReference type="ARBA" id="ARBA00022960"/>
    </source>
</evidence>
<feature type="binding site" evidence="15">
    <location>
        <position position="333"/>
    </location>
    <ligand>
        <name>Mg(2+)</name>
        <dbReference type="ChEBI" id="CHEBI:18420"/>
        <label>2</label>
    </ligand>
</feature>
<comment type="catalytic activity">
    <reaction evidence="12">
        <text>2 D-alanine + ATP = D-alanyl-D-alanine + ADP + phosphate + H(+)</text>
        <dbReference type="Rhea" id="RHEA:11224"/>
        <dbReference type="ChEBI" id="CHEBI:15378"/>
        <dbReference type="ChEBI" id="CHEBI:30616"/>
        <dbReference type="ChEBI" id="CHEBI:43474"/>
        <dbReference type="ChEBI" id="CHEBI:57416"/>
        <dbReference type="ChEBI" id="CHEBI:57822"/>
        <dbReference type="ChEBI" id="CHEBI:456216"/>
        <dbReference type="EC" id="6.3.2.4"/>
    </reaction>
</comment>
<comment type="pathway">
    <text evidence="12">Cell wall biogenesis; peptidoglycan biosynthesis.</text>
</comment>
<dbReference type="PANTHER" id="PTHR23132:SF25">
    <property type="entry name" value="D-ALANINE--D-ALANINE LIGASE A"/>
    <property type="match status" value="1"/>
</dbReference>
<comment type="subcellular location">
    <subcellularLocation>
        <location evidence="12">Cytoplasm</location>
    </subcellularLocation>
</comment>
<dbReference type="GO" id="GO:0071555">
    <property type="term" value="P:cell wall organization"/>
    <property type="evidence" value="ECO:0007669"/>
    <property type="project" value="UniProtKB-KW"/>
</dbReference>
<dbReference type="NCBIfam" id="NF002528">
    <property type="entry name" value="PRK01966.1-4"/>
    <property type="match status" value="1"/>
</dbReference>
<dbReference type="FunFam" id="3.30.470.20:FF:000008">
    <property type="entry name" value="D-alanine--D-alanine ligase"/>
    <property type="match status" value="1"/>
</dbReference>
<comment type="function">
    <text evidence="12">Cell wall formation.</text>
</comment>
<keyword evidence="7 15" id="KW-0460">Magnesium</keyword>
<dbReference type="EC" id="6.3.2.4" evidence="12"/>
<feature type="active site" evidence="13">
    <location>
        <position position="201"/>
    </location>
</feature>
<dbReference type="InterPro" id="IPR016185">
    <property type="entry name" value="PreATP-grasp_dom_sf"/>
</dbReference>
<dbReference type="InterPro" id="IPR013815">
    <property type="entry name" value="ATP_grasp_subdomain_1"/>
</dbReference>
<dbReference type="UniPathway" id="UPA00219"/>
<keyword evidence="19" id="KW-1185">Reference proteome</keyword>
<dbReference type="GO" id="GO:0005829">
    <property type="term" value="C:cytosol"/>
    <property type="evidence" value="ECO:0007669"/>
    <property type="project" value="TreeGrafter"/>
</dbReference>
<keyword evidence="3 12" id="KW-0436">Ligase</keyword>
<keyword evidence="9 12" id="KW-0573">Peptidoglycan synthesis</keyword>
<dbReference type="GO" id="GO:0008360">
    <property type="term" value="P:regulation of cell shape"/>
    <property type="evidence" value="ECO:0007669"/>
    <property type="project" value="UniProtKB-KW"/>
</dbReference>
<dbReference type="GO" id="GO:0046872">
    <property type="term" value="F:metal ion binding"/>
    <property type="evidence" value="ECO:0007669"/>
    <property type="project" value="UniProtKB-KW"/>
</dbReference>
<feature type="binding site" evidence="14">
    <location>
        <begin position="193"/>
        <end position="195"/>
    </location>
    <ligand>
        <name>ATP</name>
        <dbReference type="ChEBI" id="CHEBI:30616"/>
    </ligand>
</feature>
<comment type="similarity">
    <text evidence="2 12">Belongs to the D-alanine--D-alanine ligase family.</text>
</comment>
<evidence type="ECO:0000256" key="4">
    <source>
        <dbReference type="ARBA" id="ARBA00022723"/>
    </source>
</evidence>
<dbReference type="SUPFAM" id="SSF56059">
    <property type="entry name" value="Glutathione synthetase ATP-binding domain-like"/>
    <property type="match status" value="1"/>
</dbReference>
<evidence type="ECO:0000256" key="1">
    <source>
        <dbReference type="ARBA" id="ARBA00001936"/>
    </source>
</evidence>
<dbReference type="GO" id="GO:0005524">
    <property type="term" value="F:ATP binding"/>
    <property type="evidence" value="ECO:0007669"/>
    <property type="project" value="UniProtKB-UniRule"/>
</dbReference>
<evidence type="ECO:0000256" key="9">
    <source>
        <dbReference type="ARBA" id="ARBA00022984"/>
    </source>
</evidence>
<evidence type="ECO:0000256" key="6">
    <source>
        <dbReference type="ARBA" id="ARBA00022840"/>
    </source>
</evidence>
<dbReference type="Gene3D" id="3.40.50.20">
    <property type="match status" value="1"/>
</dbReference>